<dbReference type="SMART" id="SM00406">
    <property type="entry name" value="IGv"/>
    <property type="match status" value="1"/>
</dbReference>
<reference evidence="11" key="2">
    <citation type="submission" date="2025-08" db="UniProtKB">
        <authorList>
            <consortium name="Ensembl"/>
        </authorList>
    </citation>
    <scope>IDENTIFICATION</scope>
</reference>
<dbReference type="PANTHER" id="PTHR19339:SF10">
    <property type="entry name" value="IG-LIKE DOMAIN-CONTAINING PROTEIN-RELATED"/>
    <property type="match status" value="1"/>
</dbReference>
<organism evidence="11 12">
    <name type="scientific">Vombatus ursinus</name>
    <name type="common">Common wombat</name>
    <dbReference type="NCBI Taxonomy" id="29139"/>
    <lineage>
        <taxon>Eukaryota</taxon>
        <taxon>Metazoa</taxon>
        <taxon>Chordata</taxon>
        <taxon>Craniata</taxon>
        <taxon>Vertebrata</taxon>
        <taxon>Euteleostomi</taxon>
        <taxon>Mammalia</taxon>
        <taxon>Metatheria</taxon>
        <taxon>Diprotodontia</taxon>
        <taxon>Vombatidae</taxon>
        <taxon>Vombatus</taxon>
    </lineage>
</organism>
<dbReference type="InterPro" id="IPR013106">
    <property type="entry name" value="Ig_V-set"/>
</dbReference>
<evidence type="ECO:0000256" key="4">
    <source>
        <dbReference type="ARBA" id="ARBA00023136"/>
    </source>
</evidence>
<evidence type="ECO:0000259" key="10">
    <source>
        <dbReference type="PROSITE" id="PS50835"/>
    </source>
</evidence>
<dbReference type="STRING" id="29139.ENSVURP00010026652"/>
<dbReference type="InterPro" id="IPR036179">
    <property type="entry name" value="Ig-like_dom_sf"/>
</dbReference>
<keyword evidence="5" id="KW-1015">Disulfide bond</keyword>
<dbReference type="InterPro" id="IPR003599">
    <property type="entry name" value="Ig_sub"/>
</dbReference>
<dbReference type="SMART" id="SM00409">
    <property type="entry name" value="IG"/>
    <property type="match status" value="1"/>
</dbReference>
<dbReference type="InterPro" id="IPR007110">
    <property type="entry name" value="Ig-like_dom"/>
</dbReference>
<keyword evidence="12" id="KW-1185">Reference proteome</keyword>
<dbReference type="Ensembl" id="ENSVURT00010030357.1">
    <property type="protein sequence ID" value="ENSVURP00010026652.1"/>
    <property type="gene ID" value="ENSVURG00010020400.1"/>
</dbReference>
<dbReference type="InterPro" id="IPR051896">
    <property type="entry name" value="TCR_alpha_variable"/>
</dbReference>
<name>A0A4X2M073_VOMUR</name>
<evidence type="ECO:0000256" key="7">
    <source>
        <dbReference type="ARBA" id="ARBA00038651"/>
    </source>
</evidence>
<keyword evidence="8" id="KW-0391">Immunity</keyword>
<feature type="chain" id="PRO_5021231209" description="Ig-like domain-containing protein" evidence="9">
    <location>
        <begin position="23"/>
        <end position="143"/>
    </location>
</feature>
<feature type="domain" description="Ig-like" evidence="10">
    <location>
        <begin position="23"/>
        <end position="121"/>
    </location>
</feature>
<dbReference type="Gene3D" id="2.60.40.10">
    <property type="entry name" value="Immunoglobulins"/>
    <property type="match status" value="1"/>
</dbReference>
<keyword evidence="2" id="KW-1003">Cell membrane</keyword>
<evidence type="ECO:0000256" key="2">
    <source>
        <dbReference type="ARBA" id="ARBA00022475"/>
    </source>
</evidence>
<accession>A0A4X2M073</accession>
<evidence type="ECO:0000256" key="9">
    <source>
        <dbReference type="SAM" id="SignalP"/>
    </source>
</evidence>
<comment type="subcellular location">
    <subcellularLocation>
        <location evidence="1">Cell membrane</location>
    </subcellularLocation>
</comment>
<evidence type="ECO:0000256" key="6">
    <source>
        <dbReference type="ARBA" id="ARBA00023180"/>
    </source>
</evidence>
<reference evidence="11" key="3">
    <citation type="submission" date="2025-09" db="UniProtKB">
        <authorList>
            <consortium name="Ensembl"/>
        </authorList>
    </citation>
    <scope>IDENTIFICATION</scope>
</reference>
<keyword evidence="6" id="KW-0325">Glycoprotein</keyword>
<feature type="signal peptide" evidence="9">
    <location>
        <begin position="1"/>
        <end position="22"/>
    </location>
</feature>
<dbReference type="PROSITE" id="PS50835">
    <property type="entry name" value="IG_LIKE"/>
    <property type="match status" value="1"/>
</dbReference>
<proteinExistence type="predicted"/>
<protein>
    <recommendedName>
        <fullName evidence="10">Ig-like domain-containing protein</fullName>
    </recommendedName>
</protein>
<keyword evidence="8" id="KW-1279">T cell receptor</keyword>
<keyword evidence="3 9" id="KW-0732">Signal</keyword>
<dbReference type="InterPro" id="IPR013783">
    <property type="entry name" value="Ig-like_fold"/>
</dbReference>
<evidence type="ECO:0000313" key="11">
    <source>
        <dbReference type="Ensembl" id="ENSVURP00010026652.1"/>
    </source>
</evidence>
<dbReference type="PANTHER" id="PTHR19339">
    <property type="entry name" value="T CELL RECEPTOR ALPHA VARIABLE 39"/>
    <property type="match status" value="1"/>
</dbReference>
<dbReference type="Proteomes" id="UP000314987">
    <property type="component" value="Unassembled WGS sequence"/>
</dbReference>
<evidence type="ECO:0000256" key="8">
    <source>
        <dbReference type="ARBA" id="ARBA00043266"/>
    </source>
</evidence>
<dbReference type="AlphaFoldDB" id="A0A4X2M073"/>
<dbReference type="Pfam" id="PF07686">
    <property type="entry name" value="V-set"/>
    <property type="match status" value="1"/>
</dbReference>
<evidence type="ECO:0000313" key="12">
    <source>
        <dbReference type="Proteomes" id="UP000314987"/>
    </source>
</evidence>
<evidence type="ECO:0000256" key="3">
    <source>
        <dbReference type="ARBA" id="ARBA00022729"/>
    </source>
</evidence>
<evidence type="ECO:0000256" key="1">
    <source>
        <dbReference type="ARBA" id="ARBA00004236"/>
    </source>
</evidence>
<keyword evidence="4" id="KW-0472">Membrane</keyword>
<dbReference type="OMA" id="IQEGKSC"/>
<reference evidence="12" key="1">
    <citation type="submission" date="2018-12" db="EMBL/GenBank/DDBJ databases">
        <authorList>
            <person name="Yazar S."/>
        </authorList>
    </citation>
    <scope>NUCLEOTIDE SEQUENCE [LARGE SCALE GENOMIC DNA]</scope>
</reference>
<dbReference type="GO" id="GO:0042101">
    <property type="term" value="C:T cell receptor complex"/>
    <property type="evidence" value="ECO:0007669"/>
    <property type="project" value="UniProtKB-KW"/>
</dbReference>
<keyword evidence="8" id="KW-1064">Adaptive immunity</keyword>
<dbReference type="GeneTree" id="ENSGT00940000153130"/>
<sequence length="143" mass="15955">MKKALRSTLAVLWLWLICESCGKKEKGSPPSLTIQEGKSCTLHCNYSSQSLDRVYWYRQEVGKSLQFIFTLYSNGAVKQEERLTATFNTNTRHSSLNIRDPQPEDSGTYLCAASTQCPLVTCSLCTNQAARVPTILPDTLTSL</sequence>
<evidence type="ECO:0000256" key="5">
    <source>
        <dbReference type="ARBA" id="ARBA00023157"/>
    </source>
</evidence>
<dbReference type="SUPFAM" id="SSF48726">
    <property type="entry name" value="Immunoglobulin"/>
    <property type="match status" value="1"/>
</dbReference>
<comment type="subunit">
    <text evidence="7">Alpha-beta TR is a heterodimer composed of an alpha and beta chain; disulfide-linked. The alpha-beta TR is associated with the transmembrane signaling CD3 coreceptor proteins to form the TR-CD3 (TcR or TCR). The assembly of alpha-beta TR heterodimers with CD3 occurs in the endoplasmic reticulum where a single alpha-beta TR heterodimer associates with one CD3D-CD3E heterodimer, one CD3G-CD3E heterodimer and one CD247 homodimer forming a stable octameric structure. CD3D-CD3E and CD3G-CD3E heterodimers preferentially associate with TR alpha and TR beta chains, respectively. The association of the CD247 homodimer is the last step of TcR assembly in the endoplasmic reticulum and is required for transport to the cell surface.</text>
</comment>